<comment type="caution">
    <text evidence="2">The sequence shown here is derived from an EMBL/GenBank/DDBJ whole genome shotgun (WGS) entry which is preliminary data.</text>
</comment>
<name>A0A011NHG8_9PROT</name>
<accession>A0A011NHG8</accession>
<feature type="compositionally biased region" description="Gly residues" evidence="1">
    <location>
        <begin position="1"/>
        <end position="17"/>
    </location>
</feature>
<dbReference type="EMBL" id="JEMX01000012">
    <property type="protein sequence ID" value="EXI82218.1"/>
    <property type="molecule type" value="Genomic_DNA"/>
</dbReference>
<dbReference type="Proteomes" id="UP000021816">
    <property type="component" value="Unassembled WGS sequence"/>
</dbReference>
<evidence type="ECO:0000313" key="2">
    <source>
        <dbReference type="EMBL" id="EXI82218.1"/>
    </source>
</evidence>
<evidence type="ECO:0000256" key="1">
    <source>
        <dbReference type="SAM" id="MobiDB-lite"/>
    </source>
</evidence>
<dbReference type="AlphaFoldDB" id="A0A011NHG8"/>
<organism evidence="2 3">
    <name type="scientific">Candidatus Accumulibacter appositus</name>
    <dbReference type="NCBI Taxonomy" id="1454003"/>
    <lineage>
        <taxon>Bacteria</taxon>
        <taxon>Pseudomonadati</taxon>
        <taxon>Pseudomonadota</taxon>
        <taxon>Betaproteobacteria</taxon>
        <taxon>Candidatus Accumulibacter</taxon>
    </lineage>
</organism>
<gene>
    <name evidence="2" type="ORF">AW10_00665</name>
</gene>
<evidence type="ECO:0000313" key="3">
    <source>
        <dbReference type="Proteomes" id="UP000021816"/>
    </source>
</evidence>
<dbReference type="PATRIC" id="fig|1454003.3.peg.680"/>
<feature type="region of interest" description="Disordered" evidence="1">
    <location>
        <begin position="1"/>
        <end position="23"/>
    </location>
</feature>
<reference evidence="2 3" key="1">
    <citation type="submission" date="2014-02" db="EMBL/GenBank/DDBJ databases">
        <title>Expanding our view of genomic diversity in Candidatus Accumulibacter clades.</title>
        <authorList>
            <person name="Skennerton C.T."/>
            <person name="Barr J.J."/>
            <person name="Slater F.R."/>
            <person name="Bond P.L."/>
            <person name="Tyson G.W."/>
        </authorList>
    </citation>
    <scope>NUCLEOTIDE SEQUENCE [LARGE SCALE GENOMIC DNA]</scope>
    <source>
        <strain evidence="3">BA-92</strain>
    </source>
</reference>
<dbReference type="STRING" id="1454003.AW10_00665"/>
<proteinExistence type="predicted"/>
<sequence>MQPGAGNGRPAGSGSAAGTGPIEGETFTIGEQCAFKPQRSGYLYCYANDAWKFYGNNCGQVSVTVSRK</sequence>
<protein>
    <submittedName>
        <fullName evidence="2">Uncharacterized protein</fullName>
    </submittedName>
</protein>
<dbReference type="Gene3D" id="2.60.120.430">
    <property type="entry name" value="Galactose-binding lectin"/>
    <property type="match status" value="1"/>
</dbReference>